<gene>
    <name evidence="1" type="ORF">JJQ58_05695</name>
</gene>
<organism evidence="1 2">
    <name type="scientific">Mammaliicoccus fleurettii</name>
    <dbReference type="NCBI Taxonomy" id="150056"/>
    <lineage>
        <taxon>Bacteria</taxon>
        <taxon>Bacillati</taxon>
        <taxon>Bacillota</taxon>
        <taxon>Bacilli</taxon>
        <taxon>Bacillales</taxon>
        <taxon>Staphylococcaceae</taxon>
        <taxon>Mammaliicoccus</taxon>
    </lineage>
</organism>
<dbReference type="RefSeq" id="WP_203153765.1">
    <property type="nucleotide sequence ID" value="NZ_JAEPSA010000008.1"/>
</dbReference>
<dbReference type="PANTHER" id="PTHR48100:SF5">
    <property type="entry name" value="HISTIDINE PHOSPHATASE FAMILY PROTEIN"/>
    <property type="match status" value="1"/>
</dbReference>
<keyword evidence="2" id="KW-1185">Reference proteome</keyword>
<dbReference type="SMART" id="SM00855">
    <property type="entry name" value="PGAM"/>
    <property type="match status" value="1"/>
</dbReference>
<evidence type="ECO:0000313" key="1">
    <source>
        <dbReference type="EMBL" id="MBS3696952.1"/>
    </source>
</evidence>
<dbReference type="Pfam" id="PF00300">
    <property type="entry name" value="His_Phos_1"/>
    <property type="match status" value="1"/>
</dbReference>
<dbReference type="SUPFAM" id="SSF53254">
    <property type="entry name" value="Phosphoglycerate mutase-like"/>
    <property type="match status" value="1"/>
</dbReference>
<protein>
    <submittedName>
        <fullName evidence="1">Histidine phosphatase family protein</fullName>
    </submittedName>
</protein>
<dbReference type="EMBL" id="JAGXBM010000006">
    <property type="protein sequence ID" value="MBS3696952.1"/>
    <property type="molecule type" value="Genomic_DNA"/>
</dbReference>
<evidence type="ECO:0000313" key="2">
    <source>
        <dbReference type="Proteomes" id="UP000681586"/>
    </source>
</evidence>
<comment type="caution">
    <text evidence="1">The sequence shown here is derived from an EMBL/GenBank/DDBJ whole genome shotgun (WGS) entry which is preliminary data.</text>
</comment>
<dbReference type="Proteomes" id="UP000681586">
    <property type="component" value="Unassembled WGS sequence"/>
</dbReference>
<proteinExistence type="predicted"/>
<dbReference type="CDD" id="cd07067">
    <property type="entry name" value="HP_PGM_like"/>
    <property type="match status" value="1"/>
</dbReference>
<dbReference type="InterPro" id="IPR013078">
    <property type="entry name" value="His_Pase_superF_clade-1"/>
</dbReference>
<dbReference type="InterPro" id="IPR001345">
    <property type="entry name" value="PG/BPGM_mutase_AS"/>
</dbReference>
<dbReference type="InterPro" id="IPR029033">
    <property type="entry name" value="His_PPase_superfam"/>
</dbReference>
<dbReference type="Gene3D" id="3.40.50.1240">
    <property type="entry name" value="Phosphoglycerate mutase-like"/>
    <property type="match status" value="1"/>
</dbReference>
<reference evidence="1 2" key="1">
    <citation type="submission" date="2021-05" db="EMBL/GenBank/DDBJ databases">
        <title>Staphylococcus fleurettii isolated from lake water in First Nation community in Manitoba, Canada.</title>
        <authorList>
            <person name="Bashar S."/>
            <person name="Murdock A."/>
            <person name="Patidar R."/>
            <person name="Golding G."/>
            <person name="Farenhorst A."/>
            <person name="Kumar A."/>
        </authorList>
    </citation>
    <scope>NUCLEOTIDE SEQUENCE [LARGE SCALE GENOMIC DNA]</scope>
    <source>
        <strain evidence="1 2">SF002</strain>
    </source>
</reference>
<dbReference type="PANTHER" id="PTHR48100">
    <property type="entry name" value="BROAD-SPECIFICITY PHOSPHATASE YOR283W-RELATED"/>
    <property type="match status" value="1"/>
</dbReference>
<accession>A0ABS5MNW5</accession>
<dbReference type="InterPro" id="IPR050275">
    <property type="entry name" value="PGM_Phosphatase"/>
</dbReference>
<name>A0ABS5MNW5_9STAP</name>
<dbReference type="PROSITE" id="PS00175">
    <property type="entry name" value="PG_MUTASE"/>
    <property type="match status" value="1"/>
</dbReference>
<sequence length="196" mass="22506">MSKKLYLMRHGQTLFNEKKKIQGASDSPLTKLGIEQALMAKAYYDDANVQFQSLYSSTQERACDTLELICPEKSYVRLKGLKEWNFGLFEAESELLNPPHKPGETSYGDYFVDYGGESSVDVQNRMNETLTEIMKNDEADTMLAVSHGGAIFMFLQLWLPFEQVKEVKFTNCCILEFEYEDAKFKFIQAINPTEDK</sequence>